<dbReference type="VEuPathDB" id="FungiDB:RhiirFUN_013855"/>
<dbReference type="EMBL" id="CAGKOT010000001">
    <property type="protein sequence ID" value="CAB5304750.1"/>
    <property type="molecule type" value="Genomic_DNA"/>
</dbReference>
<organism evidence="2 3">
    <name type="scientific">Rhizophagus irregularis</name>
    <dbReference type="NCBI Taxonomy" id="588596"/>
    <lineage>
        <taxon>Eukaryota</taxon>
        <taxon>Fungi</taxon>
        <taxon>Fungi incertae sedis</taxon>
        <taxon>Mucoromycota</taxon>
        <taxon>Glomeromycotina</taxon>
        <taxon>Glomeromycetes</taxon>
        <taxon>Glomerales</taxon>
        <taxon>Glomeraceae</taxon>
        <taxon>Rhizophagus</taxon>
    </lineage>
</organism>
<reference evidence="2" key="1">
    <citation type="submission" date="2020-05" db="EMBL/GenBank/DDBJ databases">
        <authorList>
            <person name="Rincon C."/>
            <person name="Sanders R I."/>
            <person name="Robbins C."/>
            <person name="Chaturvedi A."/>
        </authorList>
    </citation>
    <scope>NUCLEOTIDE SEQUENCE</scope>
    <source>
        <strain evidence="2">CHB12</strain>
    </source>
</reference>
<comment type="caution">
    <text evidence="2">The sequence shown here is derived from an EMBL/GenBank/DDBJ whole genome shotgun (WGS) entry which is preliminary data.</text>
</comment>
<dbReference type="Pfam" id="PF00011">
    <property type="entry name" value="HSP20"/>
    <property type="match status" value="1"/>
</dbReference>
<evidence type="ECO:0000313" key="2">
    <source>
        <dbReference type="EMBL" id="CAB5304750.1"/>
    </source>
</evidence>
<sequence>MEYRCYVREIRIILKNNLLYIDSSKFEILNVARRGNTHSSRENNIFVPLMNVNIQERSYGCFIRSISLPPNVKSDDITAETS</sequence>
<dbReference type="OrthoDB" id="2362978at2759"/>
<gene>
    <name evidence="2" type="ORF">CHRIB12_LOCUS1140</name>
</gene>
<dbReference type="Proteomes" id="UP000684084">
    <property type="component" value="Unassembled WGS sequence"/>
</dbReference>
<dbReference type="InterPro" id="IPR002068">
    <property type="entry name" value="A-crystallin/Hsp20_dom"/>
</dbReference>
<feature type="domain" description="SHSP" evidence="1">
    <location>
        <begin position="52"/>
        <end position="81"/>
    </location>
</feature>
<evidence type="ECO:0000259" key="1">
    <source>
        <dbReference type="Pfam" id="PF00011"/>
    </source>
</evidence>
<evidence type="ECO:0000313" key="3">
    <source>
        <dbReference type="Proteomes" id="UP000684084"/>
    </source>
</evidence>
<name>A0A916DX75_9GLOM</name>
<protein>
    <recommendedName>
        <fullName evidence="1">SHSP domain-containing protein</fullName>
    </recommendedName>
</protein>
<accession>A0A916DX75</accession>
<proteinExistence type="predicted"/>
<dbReference type="CDD" id="cd06464">
    <property type="entry name" value="ACD_sHsps-like"/>
    <property type="match status" value="1"/>
</dbReference>
<dbReference type="AlphaFoldDB" id="A0A916DX75"/>